<sequence>MDPNNCFGGGSERLATLARQLRLYTPPPNFDDETDFDEQRIEDGEGKVVSEVGFVESLTGIARNPEIFRPKRAAVLICLFEGDDGGLRVILTKRSSRLSTHSGEVALPGGKADEGDLDDAETATREAKEEIGLDPSLVTVVTVLEPFLSKHLLRVAPVIGILSNKNAFMPTLNAAEVEAIFDAPLEMFIKDENRRAEEREWMGEKYLIHYFDYEADGKTYVIWGLTAGVLIKAASVVYQRPPAFLEQNPKFKVPRIVDKDTIMP</sequence>
<feature type="domain" description="Nudix hydrolase" evidence="7">
    <location>
        <begin position="70"/>
        <end position="226"/>
    </location>
</feature>
<dbReference type="Proteomes" id="UP000241394">
    <property type="component" value="Chromosome LG18"/>
</dbReference>
<evidence type="ECO:0000256" key="5">
    <source>
        <dbReference type="ARBA" id="ARBA00022842"/>
    </source>
</evidence>
<dbReference type="Gramene" id="PSS04830">
    <property type="protein sequence ID" value="PSS04830"/>
    <property type="gene ID" value="CEY00_Acc20689"/>
</dbReference>
<dbReference type="InParanoid" id="A0A2R6QAB0"/>
<dbReference type="Gene3D" id="3.90.79.10">
    <property type="entry name" value="Nucleoside Triphosphate Pyrophosphohydrolase"/>
    <property type="match status" value="1"/>
</dbReference>
<keyword evidence="5" id="KW-0460">Magnesium</keyword>
<dbReference type="STRING" id="1590841.A0A2R6QAB0"/>
<name>A0A2R6QAB0_ACTCC</name>
<dbReference type="EMBL" id="NKQK01000018">
    <property type="protein sequence ID" value="PSS04830.1"/>
    <property type="molecule type" value="Genomic_DNA"/>
</dbReference>
<evidence type="ECO:0000259" key="7">
    <source>
        <dbReference type="PROSITE" id="PS51462"/>
    </source>
</evidence>
<evidence type="ECO:0000313" key="8">
    <source>
        <dbReference type="EMBL" id="PSS04830.1"/>
    </source>
</evidence>
<evidence type="ECO:0000256" key="1">
    <source>
        <dbReference type="ARBA" id="ARBA00001936"/>
    </source>
</evidence>
<dbReference type="GO" id="GO:0005737">
    <property type="term" value="C:cytoplasm"/>
    <property type="evidence" value="ECO:0007669"/>
    <property type="project" value="UniProtKB-ARBA"/>
</dbReference>
<dbReference type="InterPro" id="IPR000086">
    <property type="entry name" value="NUDIX_hydrolase_dom"/>
</dbReference>
<organism evidence="8 9">
    <name type="scientific">Actinidia chinensis var. chinensis</name>
    <name type="common">Chinese soft-hair kiwi</name>
    <dbReference type="NCBI Taxonomy" id="1590841"/>
    <lineage>
        <taxon>Eukaryota</taxon>
        <taxon>Viridiplantae</taxon>
        <taxon>Streptophyta</taxon>
        <taxon>Embryophyta</taxon>
        <taxon>Tracheophyta</taxon>
        <taxon>Spermatophyta</taxon>
        <taxon>Magnoliopsida</taxon>
        <taxon>eudicotyledons</taxon>
        <taxon>Gunneridae</taxon>
        <taxon>Pentapetalae</taxon>
        <taxon>asterids</taxon>
        <taxon>Ericales</taxon>
        <taxon>Actinidiaceae</taxon>
        <taxon>Actinidia</taxon>
    </lineage>
</organism>
<evidence type="ECO:0000313" key="9">
    <source>
        <dbReference type="Proteomes" id="UP000241394"/>
    </source>
</evidence>
<keyword evidence="4 8" id="KW-0378">Hydrolase</keyword>
<dbReference type="PANTHER" id="PTHR12992:SF24">
    <property type="entry name" value="PEROXISOMAL COENZYME A DIPHOSPHATASE NUDT7"/>
    <property type="match status" value="1"/>
</dbReference>
<dbReference type="GO" id="GO:0010945">
    <property type="term" value="F:coenzyme A diphosphatase activity"/>
    <property type="evidence" value="ECO:0007669"/>
    <property type="project" value="InterPro"/>
</dbReference>
<keyword evidence="9" id="KW-1185">Reference proteome</keyword>
<evidence type="ECO:0000256" key="6">
    <source>
        <dbReference type="ARBA" id="ARBA00023211"/>
    </source>
</evidence>
<evidence type="ECO:0000256" key="4">
    <source>
        <dbReference type="ARBA" id="ARBA00022801"/>
    </source>
</evidence>
<evidence type="ECO:0000256" key="3">
    <source>
        <dbReference type="ARBA" id="ARBA00022723"/>
    </source>
</evidence>
<dbReference type="PANTHER" id="PTHR12992">
    <property type="entry name" value="NUDIX HYDROLASE"/>
    <property type="match status" value="1"/>
</dbReference>
<keyword evidence="3" id="KW-0479">Metal-binding</keyword>
<dbReference type="AlphaFoldDB" id="A0A2R6QAB0"/>
<dbReference type="InterPro" id="IPR015797">
    <property type="entry name" value="NUDIX_hydrolase-like_dom_sf"/>
</dbReference>
<dbReference type="OrthoDB" id="206213at2759"/>
<comment type="cofactor">
    <cofactor evidence="2">
        <name>Mg(2+)</name>
        <dbReference type="ChEBI" id="CHEBI:18420"/>
    </cofactor>
</comment>
<dbReference type="SUPFAM" id="SSF55811">
    <property type="entry name" value="Nudix"/>
    <property type="match status" value="1"/>
</dbReference>
<dbReference type="GO" id="GO:0008893">
    <property type="term" value="F:guanosine-3',5'-bis(diphosphate) 3'-diphosphatase activity"/>
    <property type="evidence" value="ECO:0007669"/>
    <property type="project" value="UniProtKB-ARBA"/>
</dbReference>
<dbReference type="InterPro" id="IPR045121">
    <property type="entry name" value="CoAse"/>
</dbReference>
<dbReference type="GO" id="GO:0015938">
    <property type="term" value="P:coenzyme A catabolic process"/>
    <property type="evidence" value="ECO:0007669"/>
    <property type="project" value="TreeGrafter"/>
</dbReference>
<dbReference type="GO" id="GO:0006637">
    <property type="term" value="P:acyl-CoA metabolic process"/>
    <property type="evidence" value="ECO:0007669"/>
    <property type="project" value="UniProtKB-ARBA"/>
</dbReference>
<dbReference type="GO" id="GO:0015937">
    <property type="term" value="P:coenzyme A biosynthetic process"/>
    <property type="evidence" value="ECO:0007669"/>
    <property type="project" value="UniProtKB-ARBA"/>
</dbReference>
<dbReference type="FunCoup" id="A0A2R6QAB0">
    <property type="interactions" value="1612"/>
</dbReference>
<dbReference type="FunFam" id="3.90.79.10:FF:000036">
    <property type="entry name" value="Nudix hydrolase 11"/>
    <property type="match status" value="1"/>
</dbReference>
<dbReference type="CDD" id="cd03426">
    <property type="entry name" value="NUDIX_CoAse_Nudt7"/>
    <property type="match status" value="1"/>
</dbReference>
<gene>
    <name evidence="8" type="ORF">CEY00_Acc20689</name>
</gene>
<dbReference type="GO" id="GO:0046872">
    <property type="term" value="F:metal ion binding"/>
    <property type="evidence" value="ECO:0007669"/>
    <property type="project" value="UniProtKB-KW"/>
</dbReference>
<proteinExistence type="predicted"/>
<protein>
    <submittedName>
        <fullName evidence="8">Nudix hydrolase</fullName>
    </submittedName>
</protein>
<reference evidence="8 9" key="1">
    <citation type="submission" date="2017-07" db="EMBL/GenBank/DDBJ databases">
        <title>An improved, manually edited Actinidia chinensis var. chinensis (kiwifruit) genome highlights the challenges associated with draft genomes and gene prediction in plants.</title>
        <authorList>
            <person name="Pilkington S."/>
            <person name="Crowhurst R."/>
            <person name="Hilario E."/>
            <person name="Nardozza S."/>
            <person name="Fraser L."/>
            <person name="Peng Y."/>
            <person name="Gunaseelan K."/>
            <person name="Simpson R."/>
            <person name="Tahir J."/>
            <person name="Deroles S."/>
            <person name="Templeton K."/>
            <person name="Luo Z."/>
            <person name="Davy M."/>
            <person name="Cheng C."/>
            <person name="Mcneilage M."/>
            <person name="Scaglione D."/>
            <person name="Liu Y."/>
            <person name="Zhang Q."/>
            <person name="Datson P."/>
            <person name="De Silva N."/>
            <person name="Gardiner S."/>
            <person name="Bassett H."/>
            <person name="Chagne D."/>
            <person name="Mccallum J."/>
            <person name="Dzierzon H."/>
            <person name="Deng C."/>
            <person name="Wang Y.-Y."/>
            <person name="Barron N."/>
            <person name="Manako K."/>
            <person name="Bowen J."/>
            <person name="Foster T."/>
            <person name="Erridge Z."/>
            <person name="Tiffin H."/>
            <person name="Waite C."/>
            <person name="Davies K."/>
            <person name="Grierson E."/>
            <person name="Laing W."/>
            <person name="Kirk R."/>
            <person name="Chen X."/>
            <person name="Wood M."/>
            <person name="Montefiori M."/>
            <person name="Brummell D."/>
            <person name="Schwinn K."/>
            <person name="Catanach A."/>
            <person name="Fullerton C."/>
            <person name="Li D."/>
            <person name="Meiyalaghan S."/>
            <person name="Nieuwenhuizen N."/>
            <person name="Read N."/>
            <person name="Prakash R."/>
            <person name="Hunter D."/>
            <person name="Zhang H."/>
            <person name="Mckenzie M."/>
            <person name="Knabel M."/>
            <person name="Harris A."/>
            <person name="Allan A."/>
            <person name="Chen A."/>
            <person name="Janssen B."/>
            <person name="Plunkett B."/>
            <person name="Dwamena C."/>
            <person name="Voogd C."/>
            <person name="Leif D."/>
            <person name="Lafferty D."/>
            <person name="Souleyre E."/>
            <person name="Varkonyi-Gasic E."/>
            <person name="Gambi F."/>
            <person name="Hanley J."/>
            <person name="Yao J.-L."/>
            <person name="Cheung J."/>
            <person name="David K."/>
            <person name="Warren B."/>
            <person name="Marsh K."/>
            <person name="Snowden K."/>
            <person name="Lin-Wang K."/>
            <person name="Brian L."/>
            <person name="Martinez-Sanchez M."/>
            <person name="Wang M."/>
            <person name="Ileperuma N."/>
            <person name="Macnee N."/>
            <person name="Campin R."/>
            <person name="Mcatee P."/>
            <person name="Drummond R."/>
            <person name="Espley R."/>
            <person name="Ireland H."/>
            <person name="Wu R."/>
            <person name="Atkinson R."/>
            <person name="Karunairetnam S."/>
            <person name="Bulley S."/>
            <person name="Chunkath S."/>
            <person name="Hanley Z."/>
            <person name="Storey R."/>
            <person name="Thrimawithana A."/>
            <person name="Thomson S."/>
            <person name="David C."/>
            <person name="Testolin R."/>
        </authorList>
    </citation>
    <scope>NUCLEOTIDE SEQUENCE [LARGE SCALE GENOMIC DNA]</scope>
    <source>
        <strain evidence="9">cv. Red5</strain>
        <tissue evidence="8">Young leaf</tissue>
    </source>
</reference>
<accession>A0A2R6QAB0</accession>
<keyword evidence="6" id="KW-0464">Manganese</keyword>
<reference evidence="9" key="2">
    <citation type="journal article" date="2018" name="BMC Genomics">
        <title>A manually annotated Actinidia chinensis var. chinensis (kiwifruit) genome highlights the challenges associated with draft genomes and gene prediction in plants.</title>
        <authorList>
            <person name="Pilkington S.M."/>
            <person name="Crowhurst R."/>
            <person name="Hilario E."/>
            <person name="Nardozza S."/>
            <person name="Fraser L."/>
            <person name="Peng Y."/>
            <person name="Gunaseelan K."/>
            <person name="Simpson R."/>
            <person name="Tahir J."/>
            <person name="Deroles S.C."/>
            <person name="Templeton K."/>
            <person name="Luo Z."/>
            <person name="Davy M."/>
            <person name="Cheng C."/>
            <person name="McNeilage M."/>
            <person name="Scaglione D."/>
            <person name="Liu Y."/>
            <person name="Zhang Q."/>
            <person name="Datson P."/>
            <person name="De Silva N."/>
            <person name="Gardiner S.E."/>
            <person name="Bassett H."/>
            <person name="Chagne D."/>
            <person name="McCallum J."/>
            <person name="Dzierzon H."/>
            <person name="Deng C."/>
            <person name="Wang Y.Y."/>
            <person name="Barron L."/>
            <person name="Manako K."/>
            <person name="Bowen J."/>
            <person name="Foster T.M."/>
            <person name="Erridge Z.A."/>
            <person name="Tiffin H."/>
            <person name="Waite C.N."/>
            <person name="Davies K.M."/>
            <person name="Grierson E.P."/>
            <person name="Laing W.A."/>
            <person name="Kirk R."/>
            <person name="Chen X."/>
            <person name="Wood M."/>
            <person name="Montefiori M."/>
            <person name="Brummell D.A."/>
            <person name="Schwinn K.E."/>
            <person name="Catanach A."/>
            <person name="Fullerton C."/>
            <person name="Li D."/>
            <person name="Meiyalaghan S."/>
            <person name="Nieuwenhuizen N."/>
            <person name="Read N."/>
            <person name="Prakash R."/>
            <person name="Hunter D."/>
            <person name="Zhang H."/>
            <person name="McKenzie M."/>
            <person name="Knabel M."/>
            <person name="Harris A."/>
            <person name="Allan A.C."/>
            <person name="Gleave A."/>
            <person name="Chen A."/>
            <person name="Janssen B.J."/>
            <person name="Plunkett B."/>
            <person name="Ampomah-Dwamena C."/>
            <person name="Voogd C."/>
            <person name="Leif D."/>
            <person name="Lafferty D."/>
            <person name="Souleyre E.J.F."/>
            <person name="Varkonyi-Gasic E."/>
            <person name="Gambi F."/>
            <person name="Hanley J."/>
            <person name="Yao J.L."/>
            <person name="Cheung J."/>
            <person name="David K.M."/>
            <person name="Warren B."/>
            <person name="Marsh K."/>
            <person name="Snowden K.C."/>
            <person name="Lin-Wang K."/>
            <person name="Brian L."/>
            <person name="Martinez-Sanchez M."/>
            <person name="Wang M."/>
            <person name="Ileperuma N."/>
            <person name="Macnee N."/>
            <person name="Campin R."/>
            <person name="McAtee P."/>
            <person name="Drummond R.S.M."/>
            <person name="Espley R.V."/>
            <person name="Ireland H.S."/>
            <person name="Wu R."/>
            <person name="Atkinson R.G."/>
            <person name="Karunairetnam S."/>
            <person name="Bulley S."/>
            <person name="Chunkath S."/>
            <person name="Hanley Z."/>
            <person name="Storey R."/>
            <person name="Thrimawithana A.H."/>
            <person name="Thomson S."/>
            <person name="David C."/>
            <person name="Testolin R."/>
            <person name="Huang H."/>
            <person name="Hellens R.P."/>
            <person name="Schaffer R.J."/>
        </authorList>
    </citation>
    <scope>NUCLEOTIDE SEQUENCE [LARGE SCALE GENOMIC DNA]</scope>
    <source>
        <strain evidence="9">cv. Red5</strain>
    </source>
</reference>
<dbReference type="PROSITE" id="PS51462">
    <property type="entry name" value="NUDIX"/>
    <property type="match status" value="1"/>
</dbReference>
<dbReference type="OMA" id="KKYTIWG"/>
<comment type="caution">
    <text evidence="8">The sequence shown here is derived from an EMBL/GenBank/DDBJ whole genome shotgun (WGS) entry which is preliminary data.</text>
</comment>
<comment type="cofactor">
    <cofactor evidence="1">
        <name>Mn(2+)</name>
        <dbReference type="ChEBI" id="CHEBI:29035"/>
    </cofactor>
</comment>
<dbReference type="Pfam" id="PF00293">
    <property type="entry name" value="NUDIX"/>
    <property type="match status" value="1"/>
</dbReference>
<evidence type="ECO:0000256" key="2">
    <source>
        <dbReference type="ARBA" id="ARBA00001946"/>
    </source>
</evidence>